<dbReference type="PROSITE" id="PS50853">
    <property type="entry name" value="FN3"/>
    <property type="match status" value="5"/>
</dbReference>
<dbReference type="InterPro" id="IPR050964">
    <property type="entry name" value="Striated_Muscle_Regulatory"/>
</dbReference>
<protein>
    <recommendedName>
        <fullName evidence="8">Receptor protein-tyrosine kinase</fullName>
    </recommendedName>
</protein>
<dbReference type="OrthoDB" id="5843172at2759"/>
<organism evidence="6 7">
    <name type="scientific">Macrostomum lignano</name>
    <dbReference type="NCBI Taxonomy" id="282301"/>
    <lineage>
        <taxon>Eukaryota</taxon>
        <taxon>Metazoa</taxon>
        <taxon>Spiralia</taxon>
        <taxon>Lophotrochozoa</taxon>
        <taxon>Platyhelminthes</taxon>
        <taxon>Rhabditophora</taxon>
        <taxon>Macrostomorpha</taxon>
        <taxon>Macrostomida</taxon>
        <taxon>Macrostomidae</taxon>
        <taxon>Macrostomum</taxon>
    </lineage>
</organism>
<name>A0A267GIY4_9PLAT</name>
<dbReference type="Pfam" id="PF00041">
    <property type="entry name" value="fn3"/>
    <property type="match status" value="1"/>
</dbReference>
<keyword evidence="2" id="KW-1133">Transmembrane helix</keyword>
<comment type="caution">
    <text evidence="6">The sequence shown here is derived from an EMBL/GenBank/DDBJ whole genome shotgun (WGS) entry which is preliminary data.</text>
</comment>
<dbReference type="EMBL" id="NIVC01000297">
    <property type="protein sequence ID" value="PAA86003.1"/>
    <property type="molecule type" value="Genomic_DNA"/>
</dbReference>
<keyword evidence="1" id="KW-0677">Repeat</keyword>
<evidence type="ECO:0000256" key="2">
    <source>
        <dbReference type="SAM" id="Phobius"/>
    </source>
</evidence>
<dbReference type="InterPro" id="IPR002602">
    <property type="entry name" value="DB"/>
</dbReference>
<keyword evidence="3" id="KW-0732">Signal</keyword>
<evidence type="ECO:0000313" key="7">
    <source>
        <dbReference type="Proteomes" id="UP000215902"/>
    </source>
</evidence>
<dbReference type="SUPFAM" id="SSF48726">
    <property type="entry name" value="Immunoglobulin"/>
    <property type="match status" value="2"/>
</dbReference>
<feature type="domain" description="Ig-like" evidence="4">
    <location>
        <begin position="1102"/>
        <end position="1168"/>
    </location>
</feature>
<evidence type="ECO:0000313" key="6">
    <source>
        <dbReference type="EMBL" id="PAA86003.1"/>
    </source>
</evidence>
<gene>
    <name evidence="6" type="ORF">BOX15_Mlig006940g2</name>
</gene>
<keyword evidence="7" id="KW-1185">Reference proteome</keyword>
<proteinExistence type="predicted"/>
<dbReference type="PROSITE" id="PS50835">
    <property type="entry name" value="IG_LIKE"/>
    <property type="match status" value="3"/>
</dbReference>
<feature type="domain" description="Fibronectin type-III" evidence="5">
    <location>
        <begin position="481"/>
        <end position="571"/>
    </location>
</feature>
<dbReference type="SMART" id="SM00409">
    <property type="entry name" value="IG"/>
    <property type="match status" value="3"/>
</dbReference>
<dbReference type="PANTHER" id="PTHR13817:SF173">
    <property type="entry name" value="FRAZZLED"/>
    <property type="match status" value="1"/>
</dbReference>
<dbReference type="InterPro" id="IPR013783">
    <property type="entry name" value="Ig-like_fold"/>
</dbReference>
<feature type="domain" description="Fibronectin type-III" evidence="5">
    <location>
        <begin position="1311"/>
        <end position="1405"/>
    </location>
</feature>
<feature type="signal peptide" evidence="3">
    <location>
        <begin position="1"/>
        <end position="27"/>
    </location>
</feature>
<dbReference type="PANTHER" id="PTHR13817">
    <property type="entry name" value="TITIN"/>
    <property type="match status" value="1"/>
</dbReference>
<feature type="domain" description="Ig-like" evidence="4">
    <location>
        <begin position="31"/>
        <end position="140"/>
    </location>
</feature>
<reference evidence="6 7" key="1">
    <citation type="submission" date="2017-06" db="EMBL/GenBank/DDBJ databases">
        <title>A platform for efficient transgenesis in Macrostomum lignano, a flatworm model organism for stem cell research.</title>
        <authorList>
            <person name="Berezikov E."/>
        </authorList>
    </citation>
    <scope>NUCLEOTIDE SEQUENCE [LARGE SCALE GENOMIC DNA]</scope>
    <source>
        <strain evidence="6">DV1</strain>
        <tissue evidence="6">Whole organism</tissue>
    </source>
</reference>
<feature type="domain" description="Fibronectin type-III" evidence="5">
    <location>
        <begin position="1408"/>
        <end position="1500"/>
    </location>
</feature>
<dbReference type="InterPro" id="IPR003599">
    <property type="entry name" value="Ig_sub"/>
</dbReference>
<dbReference type="Pfam" id="PF01682">
    <property type="entry name" value="DB"/>
    <property type="match status" value="4"/>
</dbReference>
<dbReference type="InterPro" id="IPR036179">
    <property type="entry name" value="Ig-like_dom_sf"/>
</dbReference>
<dbReference type="SUPFAM" id="SSF49265">
    <property type="entry name" value="Fibronectin type III"/>
    <property type="match status" value="4"/>
</dbReference>
<dbReference type="STRING" id="282301.A0A267GIY4"/>
<evidence type="ECO:0008006" key="8">
    <source>
        <dbReference type="Google" id="ProtNLM"/>
    </source>
</evidence>
<feature type="domain" description="Fibronectin type-III" evidence="5">
    <location>
        <begin position="272"/>
        <end position="367"/>
    </location>
</feature>
<evidence type="ECO:0000256" key="1">
    <source>
        <dbReference type="ARBA" id="ARBA00022737"/>
    </source>
</evidence>
<dbReference type="InterPro" id="IPR003598">
    <property type="entry name" value="Ig_sub2"/>
</dbReference>
<dbReference type="Gene3D" id="2.60.40.10">
    <property type="entry name" value="Immunoglobulins"/>
    <property type="match status" value="8"/>
</dbReference>
<dbReference type="SMART" id="SM00060">
    <property type="entry name" value="FN3"/>
    <property type="match status" value="5"/>
</dbReference>
<dbReference type="InterPro" id="IPR036116">
    <property type="entry name" value="FN3_sf"/>
</dbReference>
<feature type="transmembrane region" description="Helical" evidence="2">
    <location>
        <begin position="1527"/>
        <end position="1550"/>
    </location>
</feature>
<dbReference type="SMART" id="SM00408">
    <property type="entry name" value="IGc2"/>
    <property type="match status" value="3"/>
</dbReference>
<feature type="domain" description="Ig-like" evidence="4">
    <location>
        <begin position="997"/>
        <end position="1079"/>
    </location>
</feature>
<dbReference type="InterPro" id="IPR007110">
    <property type="entry name" value="Ig-like_dom"/>
</dbReference>
<dbReference type="InterPro" id="IPR003961">
    <property type="entry name" value="FN3_dom"/>
</dbReference>
<dbReference type="Proteomes" id="UP000215902">
    <property type="component" value="Unassembled WGS sequence"/>
</dbReference>
<feature type="domain" description="Fibronectin type-III" evidence="5">
    <location>
        <begin position="689"/>
        <end position="784"/>
    </location>
</feature>
<feature type="chain" id="PRO_5012989738" description="Receptor protein-tyrosine kinase" evidence="3">
    <location>
        <begin position="28"/>
        <end position="1629"/>
    </location>
</feature>
<dbReference type="CDD" id="cd00063">
    <property type="entry name" value="FN3"/>
    <property type="match status" value="5"/>
</dbReference>
<evidence type="ECO:0000256" key="3">
    <source>
        <dbReference type="SAM" id="SignalP"/>
    </source>
</evidence>
<evidence type="ECO:0000259" key="5">
    <source>
        <dbReference type="PROSITE" id="PS50853"/>
    </source>
</evidence>
<keyword evidence="2" id="KW-0812">Transmembrane</keyword>
<keyword evidence="2" id="KW-0472">Membrane</keyword>
<evidence type="ECO:0000259" key="4">
    <source>
        <dbReference type="PROSITE" id="PS50835"/>
    </source>
</evidence>
<dbReference type="Pfam" id="PF13895">
    <property type="entry name" value="Ig_2"/>
    <property type="match status" value="1"/>
</dbReference>
<accession>A0A267GIY4</accession>
<sequence>MRSKPLAWLHFCLPPLLILLLAQRTGAQDLPLISEANSGADLTAALGASVNLTCVALRNASVAWYFTDQHLFVSSYSGDSAPQQLLSSGHAYSVQSLTPAAVGNLTNEYLALTLTVQVSEQTFGHYQCQASLGSASKQVHDIYLRINGSLGPELNRSAFYNCCIAKDLAAQCRVFCEPWKLTADSSTLSTLFNCLSDLNNKVASCGLGSSNVGRCCARQEVPTPCLPMCQAASSASSALSTALLTNPVCFNGTVMEDIFVCHAEGLVSVPGPPLDVSASLDKEKRQISVKWAEPTRNPQLVRGYSVHWKADSDAYFSSNVSMSILVGASINLPAAPLAPQYSVYVQSLGAHGTSPPSPTVTTVLPPAVPNASVTPVTKCCLNKLMSASCAERLCSGRPILDLNTIINSTCGKHVSEAFACYAGGRNHTGCCQAQAVPLAACGKFCTGETPHVEVADTVACLPHLDSIARCYDTGAAGIPSPPRQLVLDGITDRSVSVHWQPPLYNPDKVLNYSLMVLDKVTGWRTAVSTPLTQQTVSGLASDRFYELAVVAVGSDGSSLPSNRMTVMTMDSPPGSSRPTGTSGQPDMPVCCGLLGVPTNCSGQCASPSAFNAAALSPACRNGSALLNLLACLVDGRNNTACCRAKGVPDSCLPVCVARPGDPPPPAHCFDILDSAAACARDAYDKVPSEPIRLRVESYGTNFVDLAWQLPVRRPVDFRYQLVADVRAGGSVQTGVVLSQFPADVTVGHVVSLQPGGHYSFRLAAVSDSGSSVLSDAVTVWLLPDLPSNWSASVNTSRLPYGISQCCQARKVPSHCQLLCDPRNMTNFNHTDSSLSVVYNNCTDSLPDITFCLADGKNHEPCCRRENVPDVCLGLCSGASVPSGSLTCPLWWREIYGCIEEGIISVPPAPVIHRVDVFSNRLTVTYDRGTLDNDTRSILYIRFADTPSHWYAFLNPSNPAVFRVPSNTSFSLFMLNSNTNGSSQPSPVRTVRTLPDDPLSMYINTNAKTFRVLESSRPLILNCYYWWPLVATPTYRWFRSGHLLQSGSSSSYTIPHAEARDSGLYTCALQLSTGQSGSVSASLHIQSAVTAASLTGLVPVRLGSAARLSCAFEGFPDRVEWRDSSGVPVVQTRDGSVRVPVFSISDLLTYSSVEFSAVSASQLGHYTCTGFNPLGSHSARSLLYDASDATPAPPTVGPAPTSSGGATTGNGSASAVCCANRGVGAACIGVCSASVAHPVSANCTDAFADHASHCLADSRNFSRCCQRSHAVPPACLPLCWGDPPAPADVASCTAAVDSTVAGCLRQTGVPGPPLTVTAQPKAPHGLLVAWQPPARNPESVSGYRILMRVAGSPGKLIQASVGRSKLSHLQTPVPTSAAISVTVVAIGGDNGDSLASLPASAATPGPPGVPQNVHLVSAGNNIAKIAWVVIPGTTPPDSFQVNASLSSGRSLSLSVPAKQTQVVLRCLLPRSTFYIRVRAISAAWGDSAPSDPALRLNTGSEDPECRGSSYDYWTSGSGDNNSARATGAVVLVIITLACTLTAAFLALVFYWRRTGVPSSVRSRLPCVLSIVDSDACRCFDANYRSGGYMHSNGGGGGSGGRGGGPDQLFDNPVRFDSSGGVVSFGRTSEA</sequence>